<dbReference type="EMBL" id="JAERRB010000013">
    <property type="protein sequence ID" value="MBL0744838.1"/>
    <property type="molecule type" value="Genomic_DNA"/>
</dbReference>
<organism evidence="1 2">
    <name type="scientific">Chryseolinea lacunae</name>
    <dbReference type="NCBI Taxonomy" id="2801331"/>
    <lineage>
        <taxon>Bacteria</taxon>
        <taxon>Pseudomonadati</taxon>
        <taxon>Bacteroidota</taxon>
        <taxon>Cytophagia</taxon>
        <taxon>Cytophagales</taxon>
        <taxon>Fulvivirgaceae</taxon>
        <taxon>Chryseolinea</taxon>
    </lineage>
</organism>
<dbReference type="RefSeq" id="WP_202014786.1">
    <property type="nucleotide sequence ID" value="NZ_JAERRB010000013.1"/>
</dbReference>
<accession>A0ABS1L069</accession>
<keyword evidence="2" id="KW-1185">Reference proteome</keyword>
<sequence>MEKYFIVQGKGGAGKSLLAFMPAEKYQDAVILDLDDAIQSTKQQLDRGTFMEFFQSIAVADHPLYIADLGGSVSEQLPKFFAPNSLQGTLSLLQASNIHLQLVCVVGGGNIFKATMTYLDELVASTRGAIEIVVAHNGMYPCTPSQQEQLQQYVLEHTLPLIPFDLAEDKNESAMRNIETVMKDGQGLASVSPLYRSISWNQLKN</sequence>
<proteinExistence type="predicted"/>
<dbReference type="Proteomes" id="UP000613030">
    <property type="component" value="Unassembled WGS sequence"/>
</dbReference>
<evidence type="ECO:0000313" key="2">
    <source>
        <dbReference type="Proteomes" id="UP000613030"/>
    </source>
</evidence>
<evidence type="ECO:0000313" key="1">
    <source>
        <dbReference type="EMBL" id="MBL0744838.1"/>
    </source>
</evidence>
<comment type="caution">
    <text evidence="1">The sequence shown here is derived from an EMBL/GenBank/DDBJ whole genome shotgun (WGS) entry which is preliminary data.</text>
</comment>
<reference evidence="1 2" key="1">
    <citation type="submission" date="2021-01" db="EMBL/GenBank/DDBJ databases">
        <title>Chryseolinea sp. Jin1 Genome sequencing and assembly.</title>
        <authorList>
            <person name="Kim I."/>
        </authorList>
    </citation>
    <scope>NUCLEOTIDE SEQUENCE [LARGE SCALE GENOMIC DNA]</scope>
    <source>
        <strain evidence="1 2">Jin1</strain>
    </source>
</reference>
<evidence type="ECO:0008006" key="3">
    <source>
        <dbReference type="Google" id="ProtNLM"/>
    </source>
</evidence>
<protein>
    <recommendedName>
        <fullName evidence="3">Shikimate kinase</fullName>
    </recommendedName>
</protein>
<gene>
    <name evidence="1" type="ORF">JI741_26630</name>
</gene>
<name>A0ABS1L069_9BACT</name>